<organism evidence="2 3">
    <name type="scientific">Phnomibacter ginsenosidimutans</name>
    <dbReference type="NCBI Taxonomy" id="2676868"/>
    <lineage>
        <taxon>Bacteria</taxon>
        <taxon>Pseudomonadati</taxon>
        <taxon>Bacteroidota</taxon>
        <taxon>Chitinophagia</taxon>
        <taxon>Chitinophagales</taxon>
        <taxon>Chitinophagaceae</taxon>
        <taxon>Phnomibacter</taxon>
    </lineage>
</organism>
<dbReference type="SMART" id="SM00612">
    <property type="entry name" value="Kelch"/>
    <property type="match status" value="5"/>
</dbReference>
<sequence>MKFGIWKWSLLILISAAAMSACTKDTSEDDELVGNWKKISDFEGVARGEAISTVLNDKVYAGLGFDGTNRLTDFWVYDADLDFWKRKADFPGTPRNSAVSFAANNKVYVGLGYDGVNRLKDFWEYNPDTDSWKQVADFGGSARYGARAFAIADKGYVVAGFDGNNLKDFWMYDPTSNTWTQQVSPGGSKRVDPVVFVIDNKAYLACGSNNGINVDDCWMYDPSTGKWTEKRRMANISDEEYDDDYNIVRYQAVAFVVNNKAYVTTGINTTYLNTTWEYDASTDVWTQKTAFEGTAREGAIAFSVKGKGIVGLGRSTTLRFDDMRQFLPTEEANEDD</sequence>
<gene>
    <name evidence="2" type="ORF">GLV81_16280</name>
</gene>
<protein>
    <submittedName>
        <fullName evidence="2">Galactose oxidase</fullName>
    </submittedName>
</protein>
<evidence type="ECO:0000256" key="1">
    <source>
        <dbReference type="SAM" id="SignalP"/>
    </source>
</evidence>
<dbReference type="InterPro" id="IPR015915">
    <property type="entry name" value="Kelch-typ_b-propeller"/>
</dbReference>
<dbReference type="KEGG" id="fls:GLV81_16280"/>
<accession>A0A6I6GAN6</accession>
<name>A0A6I6GAN6_9BACT</name>
<evidence type="ECO:0000313" key="3">
    <source>
        <dbReference type="Proteomes" id="UP000426027"/>
    </source>
</evidence>
<dbReference type="Gene3D" id="2.120.10.80">
    <property type="entry name" value="Kelch-type beta propeller"/>
    <property type="match status" value="2"/>
</dbReference>
<dbReference type="AlphaFoldDB" id="A0A6I6GAN6"/>
<keyword evidence="1" id="KW-0732">Signal</keyword>
<keyword evidence="3" id="KW-1185">Reference proteome</keyword>
<dbReference type="EMBL" id="CP046566">
    <property type="protein sequence ID" value="QGW29454.1"/>
    <property type="molecule type" value="Genomic_DNA"/>
</dbReference>
<dbReference type="SUPFAM" id="SSF117281">
    <property type="entry name" value="Kelch motif"/>
    <property type="match status" value="2"/>
</dbReference>
<dbReference type="PANTHER" id="PTHR45632">
    <property type="entry name" value="LD33804P"/>
    <property type="match status" value="1"/>
</dbReference>
<feature type="chain" id="PRO_5026337302" evidence="1">
    <location>
        <begin position="21"/>
        <end position="336"/>
    </location>
</feature>
<dbReference type="InterPro" id="IPR006652">
    <property type="entry name" value="Kelch_1"/>
</dbReference>
<evidence type="ECO:0000313" key="2">
    <source>
        <dbReference type="EMBL" id="QGW29454.1"/>
    </source>
</evidence>
<dbReference type="PROSITE" id="PS51257">
    <property type="entry name" value="PROKAR_LIPOPROTEIN"/>
    <property type="match status" value="1"/>
</dbReference>
<feature type="signal peptide" evidence="1">
    <location>
        <begin position="1"/>
        <end position="20"/>
    </location>
</feature>
<dbReference type="Pfam" id="PF01344">
    <property type="entry name" value="Kelch_1"/>
    <property type="match status" value="4"/>
</dbReference>
<dbReference type="RefSeq" id="WP_157479806.1">
    <property type="nucleotide sequence ID" value="NZ_CP046566.1"/>
</dbReference>
<reference evidence="2 3" key="1">
    <citation type="submission" date="2019-11" db="EMBL/GenBank/DDBJ databases">
        <authorList>
            <person name="Im W.T."/>
        </authorList>
    </citation>
    <scope>NUCLEOTIDE SEQUENCE [LARGE SCALE GENOMIC DNA]</scope>
    <source>
        <strain evidence="2 3">SB-02</strain>
    </source>
</reference>
<dbReference type="Proteomes" id="UP000426027">
    <property type="component" value="Chromosome"/>
</dbReference>
<proteinExistence type="predicted"/>